<dbReference type="Proteomes" id="UP000239899">
    <property type="component" value="Unassembled WGS sequence"/>
</dbReference>
<dbReference type="SUPFAM" id="SSF48452">
    <property type="entry name" value="TPR-like"/>
    <property type="match status" value="1"/>
</dbReference>
<keyword evidence="2 3" id="KW-0802">TPR repeat</keyword>
<evidence type="ECO:0000313" key="6">
    <source>
        <dbReference type="Proteomes" id="UP000239899"/>
    </source>
</evidence>
<evidence type="ECO:0000256" key="1">
    <source>
        <dbReference type="ARBA" id="ARBA00022737"/>
    </source>
</evidence>
<dbReference type="AlphaFoldDB" id="A0A2P6TU16"/>
<keyword evidence="6" id="KW-1185">Reference proteome</keyword>
<dbReference type="PROSITE" id="PS50005">
    <property type="entry name" value="TPR"/>
    <property type="match status" value="1"/>
</dbReference>
<organism evidence="5 6">
    <name type="scientific">Chlorella sorokiniana</name>
    <name type="common">Freshwater green alga</name>
    <dbReference type="NCBI Taxonomy" id="3076"/>
    <lineage>
        <taxon>Eukaryota</taxon>
        <taxon>Viridiplantae</taxon>
        <taxon>Chlorophyta</taxon>
        <taxon>core chlorophytes</taxon>
        <taxon>Trebouxiophyceae</taxon>
        <taxon>Chlorellales</taxon>
        <taxon>Chlorellaceae</taxon>
        <taxon>Chlorella clade</taxon>
        <taxon>Chlorella</taxon>
    </lineage>
</organism>
<evidence type="ECO:0000256" key="3">
    <source>
        <dbReference type="PROSITE-ProRule" id="PRU00339"/>
    </source>
</evidence>
<dbReference type="OrthoDB" id="1926212at2759"/>
<dbReference type="SUPFAM" id="SSF57184">
    <property type="entry name" value="Growth factor receptor domain"/>
    <property type="match status" value="2"/>
</dbReference>
<dbReference type="InterPro" id="IPR011990">
    <property type="entry name" value="TPR-like_helical_dom_sf"/>
</dbReference>
<dbReference type="STRING" id="3076.A0A2P6TU16"/>
<evidence type="ECO:0000256" key="2">
    <source>
        <dbReference type="ARBA" id="ARBA00022803"/>
    </source>
</evidence>
<proteinExistence type="predicted"/>
<dbReference type="InterPro" id="IPR009030">
    <property type="entry name" value="Growth_fac_rcpt_cys_sf"/>
</dbReference>
<sequence length="666" mass="70475">MPSAAAASSASAARQRQELQAAAAAAYANRDFDAALAALDELVRQEPQELRWREMRAQALVDAKNFNGALDDFDLTLKRLPAEAQVDRARLLSGRGLAYEGLGDWPAALKDYNEALQLAEAAGQLPDPYVLNSRGNCHSSLGEWRRARESYLAAAEGFQRASGFRYGRSTTPRLDGAVFAASNAALMLAQLGDEEGAVREMQSIARKAPGSVDMRAALAALYWRQGQEAAAEAEWNFACTSITTGCSKYQDQDWLQRIRRWPPIMCQYMRDFLALRSNPAPAGGSSGGSRGGGAARAAFRDAGLAAPADSAPAPAPSALPPCIENPDGIEGDDGTVGGCRNCTTDGSNRCAVCWDFYTLTPEGTCALCKASSKPEGPQAMICMACDSTNASRCTNCNGDLSGELEYGFYPDADGVCIKCPVDKCMRCDGEPLGACTKCLQGWGLVGSKCTQCKDSEHCTRCDGDAAKCQSCLWGFFPDGQGRCTACPANCGNCTSTSACLECMGAYTVDPATKLCVACAPGCSGCSEGVDTCDGCDSGYTANTTDGSLCQRCADPHCTVCGAGPSQCTICDDPDMQYGPDLQQGDCKLCAIEHCANCQEDYTSCRWCVDGFWWNAKEGKCTPCQTPNCLTCATNGDTGLEECNACKDGFDFFDHGGGSPKCTKGKA</sequence>
<keyword evidence="1" id="KW-0677">Repeat</keyword>
<comment type="caution">
    <text evidence="5">The sequence shown here is derived from an EMBL/GenBank/DDBJ whole genome shotgun (WGS) entry which is preliminary data.</text>
</comment>
<dbReference type="InterPro" id="IPR050498">
    <property type="entry name" value="Ycf3"/>
</dbReference>
<feature type="region of interest" description="Disordered" evidence="4">
    <location>
        <begin position="305"/>
        <end position="326"/>
    </location>
</feature>
<dbReference type="InterPro" id="IPR019734">
    <property type="entry name" value="TPR_rpt"/>
</dbReference>
<dbReference type="PANTHER" id="PTHR44858">
    <property type="entry name" value="TETRATRICOPEPTIDE REPEAT PROTEIN 6"/>
    <property type="match status" value="1"/>
</dbReference>
<feature type="repeat" description="TPR" evidence="3">
    <location>
        <begin position="89"/>
        <end position="122"/>
    </location>
</feature>
<evidence type="ECO:0000313" key="5">
    <source>
        <dbReference type="EMBL" id="PRW57567.1"/>
    </source>
</evidence>
<evidence type="ECO:0000256" key="4">
    <source>
        <dbReference type="SAM" id="MobiDB-lite"/>
    </source>
</evidence>
<gene>
    <name evidence="5" type="ORF">C2E21_3659</name>
</gene>
<dbReference type="SMART" id="SM00261">
    <property type="entry name" value="FU"/>
    <property type="match status" value="3"/>
</dbReference>
<dbReference type="SMART" id="SM00028">
    <property type="entry name" value="TPR"/>
    <property type="match status" value="4"/>
</dbReference>
<accession>A0A2P6TU16</accession>
<dbReference type="InterPro" id="IPR006212">
    <property type="entry name" value="Furin_repeat"/>
</dbReference>
<reference evidence="5 6" key="1">
    <citation type="journal article" date="2018" name="Plant J.">
        <title>Genome sequences of Chlorella sorokiniana UTEX 1602 and Micractinium conductrix SAG 241.80: implications to maltose excretion by a green alga.</title>
        <authorList>
            <person name="Arriola M.B."/>
            <person name="Velmurugan N."/>
            <person name="Zhang Y."/>
            <person name="Plunkett M.H."/>
            <person name="Hondzo H."/>
            <person name="Barney B.M."/>
        </authorList>
    </citation>
    <scope>NUCLEOTIDE SEQUENCE [LARGE SCALE GENOMIC DNA]</scope>
    <source>
        <strain evidence="6">UTEX 1602</strain>
    </source>
</reference>
<dbReference type="PANTHER" id="PTHR44858:SF20">
    <property type="entry name" value="SHSP DOMAIN-CONTAINING PROTEIN"/>
    <property type="match status" value="1"/>
</dbReference>
<protein>
    <submittedName>
        <fullName evidence="5">Tetratricopeptide repeat</fullName>
    </submittedName>
</protein>
<name>A0A2P6TU16_CHLSO</name>
<dbReference type="Gene3D" id="1.25.40.10">
    <property type="entry name" value="Tetratricopeptide repeat domain"/>
    <property type="match status" value="2"/>
</dbReference>
<dbReference type="InterPro" id="IPR013105">
    <property type="entry name" value="TPR_2"/>
</dbReference>
<dbReference type="EMBL" id="LHPG02000006">
    <property type="protein sequence ID" value="PRW57567.1"/>
    <property type="molecule type" value="Genomic_DNA"/>
</dbReference>
<dbReference type="Pfam" id="PF07719">
    <property type="entry name" value="TPR_2"/>
    <property type="match status" value="1"/>
</dbReference>